<dbReference type="GeneID" id="87103448"/>
<evidence type="ECO:0000313" key="1">
    <source>
        <dbReference type="EMBL" id="CAD84148.1"/>
    </source>
</evidence>
<protein>
    <submittedName>
        <fullName evidence="1">Uncharacterized protein</fullName>
    </submittedName>
</protein>
<gene>
    <name evidence="1" type="ordered locus">NE0237</name>
</gene>
<keyword evidence="2" id="KW-1185">Reference proteome</keyword>
<dbReference type="AlphaFoldDB" id="Q82XM0"/>
<dbReference type="STRING" id="228410.NE0237"/>
<dbReference type="EMBL" id="AL954747">
    <property type="protein sequence ID" value="CAD84148.1"/>
    <property type="molecule type" value="Genomic_DNA"/>
</dbReference>
<dbReference type="RefSeq" id="WP_011110882.1">
    <property type="nucleotide sequence ID" value="NC_004757.1"/>
</dbReference>
<organism evidence="1 2">
    <name type="scientific">Nitrosomonas europaea (strain ATCC 19718 / CIP 103999 / KCTC 2705 / NBRC 14298)</name>
    <dbReference type="NCBI Taxonomy" id="228410"/>
    <lineage>
        <taxon>Bacteria</taxon>
        <taxon>Pseudomonadati</taxon>
        <taxon>Pseudomonadota</taxon>
        <taxon>Betaproteobacteria</taxon>
        <taxon>Nitrosomonadales</taxon>
        <taxon>Nitrosomonadaceae</taxon>
        <taxon>Nitrosomonas</taxon>
    </lineage>
</organism>
<dbReference type="HOGENOM" id="CLU_174747_0_0_4"/>
<sequence length="108" mass="12811">MITNFRFIHPPYKQLYAYVERIVMPLDIEKYRKYLAPLNLGKDHEEEIIRHIYMIMDEFISAAFNKHPVQQALQAKNRKTLQGQSDVIDSKDRSIQSLYQNVASRPDE</sequence>
<dbReference type="eggNOG" id="ENOG5030WG7">
    <property type="taxonomic scope" value="Bacteria"/>
</dbReference>
<proteinExistence type="predicted"/>
<evidence type="ECO:0000313" key="2">
    <source>
        <dbReference type="Proteomes" id="UP000001416"/>
    </source>
</evidence>
<name>Q82XM0_NITEU</name>
<reference evidence="1 2" key="1">
    <citation type="journal article" date="2003" name="J. Bacteriol.">
        <title>Complete genome sequence of the ammonia-oxidizing bacterium and obligate chemolithoautotroph Nitrosomonas europaea.</title>
        <authorList>
            <person name="Chain P."/>
            <person name="Lamerdin J."/>
            <person name="Larimer F."/>
            <person name="Regala W."/>
            <person name="Land M."/>
            <person name="Hauser L."/>
            <person name="Hooper A."/>
            <person name="Klotz M."/>
            <person name="Norton J."/>
            <person name="Sayavedra-Soto L."/>
            <person name="Arciero D."/>
            <person name="Hommes N."/>
            <person name="Whittaker M."/>
            <person name="Arp D."/>
        </authorList>
    </citation>
    <scope>NUCLEOTIDE SEQUENCE [LARGE SCALE GENOMIC DNA]</scope>
    <source>
        <strain evidence="2">ATCC 19718 / CIP 103999 / KCTC 2705 / NBRC 14298</strain>
    </source>
</reference>
<dbReference type="Proteomes" id="UP000001416">
    <property type="component" value="Chromosome"/>
</dbReference>
<dbReference type="KEGG" id="neu:NE0237"/>
<accession>Q82XM0</accession>